<reference evidence="1" key="1">
    <citation type="journal article" date="2020" name="Fungal Divers.">
        <title>Resolving the Mortierellaceae phylogeny through synthesis of multi-gene phylogenetics and phylogenomics.</title>
        <authorList>
            <person name="Vandepol N."/>
            <person name="Liber J."/>
            <person name="Desiro A."/>
            <person name="Na H."/>
            <person name="Kennedy M."/>
            <person name="Barry K."/>
            <person name="Grigoriev I.V."/>
            <person name="Miller A.N."/>
            <person name="O'Donnell K."/>
            <person name="Stajich J.E."/>
            <person name="Bonito G."/>
        </authorList>
    </citation>
    <scope>NUCLEOTIDE SEQUENCE</scope>
    <source>
        <strain evidence="1">MES-2147</strain>
    </source>
</reference>
<name>A0A9P6M3Z5_9FUNG</name>
<evidence type="ECO:0000313" key="2">
    <source>
        <dbReference type="Proteomes" id="UP000749646"/>
    </source>
</evidence>
<evidence type="ECO:0000313" key="1">
    <source>
        <dbReference type="EMBL" id="KAF9964792.1"/>
    </source>
</evidence>
<dbReference type="Proteomes" id="UP000749646">
    <property type="component" value="Unassembled WGS sequence"/>
</dbReference>
<feature type="non-terminal residue" evidence="1">
    <location>
        <position position="63"/>
    </location>
</feature>
<accession>A0A9P6M3Z5</accession>
<gene>
    <name evidence="1" type="ORF">BGZ65_001004</name>
</gene>
<feature type="non-terminal residue" evidence="1">
    <location>
        <position position="1"/>
    </location>
</feature>
<dbReference type="AlphaFoldDB" id="A0A9P6M3Z5"/>
<comment type="caution">
    <text evidence="1">The sequence shown here is derived from an EMBL/GenBank/DDBJ whole genome shotgun (WGS) entry which is preliminary data.</text>
</comment>
<dbReference type="EMBL" id="JAAAHW010006074">
    <property type="protein sequence ID" value="KAF9964792.1"/>
    <property type="molecule type" value="Genomic_DNA"/>
</dbReference>
<organism evidence="1 2">
    <name type="scientific">Modicella reniformis</name>
    <dbReference type="NCBI Taxonomy" id="1440133"/>
    <lineage>
        <taxon>Eukaryota</taxon>
        <taxon>Fungi</taxon>
        <taxon>Fungi incertae sedis</taxon>
        <taxon>Mucoromycota</taxon>
        <taxon>Mortierellomycotina</taxon>
        <taxon>Mortierellomycetes</taxon>
        <taxon>Mortierellales</taxon>
        <taxon>Mortierellaceae</taxon>
        <taxon>Modicella</taxon>
    </lineage>
</organism>
<protein>
    <submittedName>
        <fullName evidence="1">Uncharacterized protein</fullName>
    </submittedName>
</protein>
<keyword evidence="2" id="KW-1185">Reference proteome</keyword>
<sequence length="63" mass="7349">FEDDKLPDGNAIDYFFEKNHKTGMFADSPKSKFHPTYVFLSEEDLINIFYSDPDTRSIVNNLN</sequence>
<dbReference type="OrthoDB" id="2447348at2759"/>
<proteinExistence type="predicted"/>